<dbReference type="Proteomes" id="UP000007077">
    <property type="component" value="Plasmid pHP-187"/>
</dbReference>
<organism evidence="1 2">
    <name type="scientific">Marinobacter adhaerens (strain DSM 23420 / HP15)</name>
    <dbReference type="NCBI Taxonomy" id="225937"/>
    <lineage>
        <taxon>Bacteria</taxon>
        <taxon>Pseudomonadati</taxon>
        <taxon>Pseudomonadota</taxon>
        <taxon>Gammaproteobacteria</taxon>
        <taxon>Pseudomonadales</taxon>
        <taxon>Marinobacteraceae</taxon>
        <taxon>Marinobacter</taxon>
    </lineage>
</organism>
<protein>
    <submittedName>
        <fullName evidence="1">Uncharacterized protein</fullName>
    </submittedName>
</protein>
<sequence length="52" mass="5575">MDQKTLNLSLTCFQGSPSVSPIAGALIILEIQLTSRMNPLRRGRGCEGSENA</sequence>
<dbReference type="EMBL" id="CP001980">
    <property type="protein sequence ID" value="ADQ00122.1"/>
    <property type="molecule type" value="Genomic_DNA"/>
</dbReference>
<name>E4PS87_MARAH</name>
<accession>E4PS87</accession>
<evidence type="ECO:0000313" key="2">
    <source>
        <dbReference type="Proteomes" id="UP000007077"/>
    </source>
</evidence>
<gene>
    <name evidence="1" type="ordered locus">HP15_p187g125</name>
</gene>
<dbReference type="AlphaFoldDB" id="E4PS87"/>
<geneLocation type="plasmid" evidence="1 2">
    <name>pHP-187</name>
</geneLocation>
<dbReference type="HOGENOM" id="CLU_3081554_0_0_6"/>
<reference evidence="2" key="2">
    <citation type="submission" date="2010-02" db="EMBL/GenBank/DDBJ databases">
        <title>Complete genome sequence of Marinobacter adhaerens type strain (HP15).</title>
        <authorList>
            <person name="Gaerdes A.A.M."/>
            <person name="Kaeppel E."/>
            <person name="Shezad A."/>
            <person name="Seebah S."/>
            <person name="Teeling H."/>
            <person name="Yarza P."/>
            <person name="Gloeckner F.O."/>
            <person name="Ullrich M.S."/>
        </authorList>
    </citation>
    <scope>NUCLEOTIDE SEQUENCE [LARGE SCALE GENOMIC DNA]</scope>
    <source>
        <strain evidence="2">DSM 23420 / HP15</strain>
        <plasmid evidence="2">Plasmid pHP-187</plasmid>
    </source>
</reference>
<keyword evidence="1" id="KW-0614">Plasmid</keyword>
<dbReference type="KEGG" id="mad:HP15_p187g125"/>
<proteinExistence type="predicted"/>
<evidence type="ECO:0000313" key="1">
    <source>
        <dbReference type="EMBL" id="ADQ00122.1"/>
    </source>
</evidence>
<reference evidence="1 2" key="1">
    <citation type="journal article" date="2010" name="Stand. Genomic Sci.">
        <title>Complete genome sequence of Marinobacter adhaerens type strain (HP15), a diatom-interacting marine microorganism.</title>
        <authorList>
            <person name="Gardes A."/>
            <person name="Kaeppel E."/>
            <person name="Shehzad A."/>
            <person name="Seebah S."/>
            <person name="Teeling H."/>
            <person name="Yarza P."/>
            <person name="Glockner F.O."/>
            <person name="Grossart H.P."/>
            <person name="Ullrich M.S."/>
        </authorList>
    </citation>
    <scope>NUCLEOTIDE SEQUENCE [LARGE SCALE GENOMIC DNA]</scope>
    <source>
        <strain evidence="2">DSM 23420 / HP15</strain>
        <plasmid evidence="2">Plasmid pHP-187</plasmid>
    </source>
</reference>